<comment type="caution">
    <text evidence="1">The sequence shown here is derived from an EMBL/GenBank/DDBJ whole genome shotgun (WGS) entry which is preliminary data.</text>
</comment>
<sequence length="50" mass="5446">MGFYSNSNGISVPEALILFIAYHMAAPHHAVRGPYDEACTCSWGMSTFPP</sequence>
<accession>A0A426WW83</accession>
<dbReference type="EMBL" id="AMZH03038280">
    <property type="protein sequence ID" value="RRT31553.1"/>
    <property type="molecule type" value="Genomic_DNA"/>
</dbReference>
<gene>
    <name evidence="1" type="ORF">B296_00055487</name>
</gene>
<name>A0A426WW83_ENSVE</name>
<protein>
    <submittedName>
        <fullName evidence="1">Uncharacterized protein</fullName>
    </submittedName>
</protein>
<dbReference type="AlphaFoldDB" id="A0A426WW83"/>
<evidence type="ECO:0000313" key="2">
    <source>
        <dbReference type="Proteomes" id="UP000287651"/>
    </source>
</evidence>
<organism evidence="1 2">
    <name type="scientific">Ensete ventricosum</name>
    <name type="common">Abyssinian banana</name>
    <name type="synonym">Musa ensete</name>
    <dbReference type="NCBI Taxonomy" id="4639"/>
    <lineage>
        <taxon>Eukaryota</taxon>
        <taxon>Viridiplantae</taxon>
        <taxon>Streptophyta</taxon>
        <taxon>Embryophyta</taxon>
        <taxon>Tracheophyta</taxon>
        <taxon>Spermatophyta</taxon>
        <taxon>Magnoliopsida</taxon>
        <taxon>Liliopsida</taxon>
        <taxon>Zingiberales</taxon>
        <taxon>Musaceae</taxon>
        <taxon>Ensete</taxon>
    </lineage>
</organism>
<reference evidence="1 2" key="1">
    <citation type="journal article" date="2014" name="Agronomy (Basel)">
        <title>A Draft Genome Sequence for Ensete ventricosum, the Drought-Tolerant Tree Against Hunger.</title>
        <authorList>
            <person name="Harrison J."/>
            <person name="Moore K.A."/>
            <person name="Paszkiewicz K."/>
            <person name="Jones T."/>
            <person name="Grant M."/>
            <person name="Ambacheew D."/>
            <person name="Muzemil S."/>
            <person name="Studholme D.J."/>
        </authorList>
    </citation>
    <scope>NUCLEOTIDE SEQUENCE [LARGE SCALE GENOMIC DNA]</scope>
</reference>
<dbReference type="Proteomes" id="UP000287651">
    <property type="component" value="Unassembled WGS sequence"/>
</dbReference>
<proteinExistence type="predicted"/>
<evidence type="ECO:0000313" key="1">
    <source>
        <dbReference type="EMBL" id="RRT31553.1"/>
    </source>
</evidence>
<feature type="non-terminal residue" evidence="1">
    <location>
        <position position="50"/>
    </location>
</feature>